<feature type="compositionally biased region" description="Basic and acidic residues" evidence="1">
    <location>
        <begin position="390"/>
        <end position="399"/>
    </location>
</feature>
<evidence type="ECO:0000256" key="1">
    <source>
        <dbReference type="SAM" id="MobiDB-lite"/>
    </source>
</evidence>
<gene>
    <name evidence="2" type="ORF">BDK51DRAFT_45560</name>
</gene>
<organism evidence="2 3">
    <name type="scientific">Blyttiomyces helicus</name>
    <dbReference type="NCBI Taxonomy" id="388810"/>
    <lineage>
        <taxon>Eukaryota</taxon>
        <taxon>Fungi</taxon>
        <taxon>Fungi incertae sedis</taxon>
        <taxon>Chytridiomycota</taxon>
        <taxon>Chytridiomycota incertae sedis</taxon>
        <taxon>Chytridiomycetes</taxon>
        <taxon>Chytridiomycetes incertae sedis</taxon>
        <taxon>Blyttiomyces</taxon>
    </lineage>
</organism>
<feature type="region of interest" description="Disordered" evidence="1">
    <location>
        <begin position="471"/>
        <end position="519"/>
    </location>
</feature>
<feature type="compositionally biased region" description="Polar residues" evidence="1">
    <location>
        <begin position="492"/>
        <end position="502"/>
    </location>
</feature>
<sequence>MQMKKRKLESPTDESQGSTKEGMPLALSEPSAQKDLVPDPSSLTLPRFVTASLNWPAGDRQSSADGKTELITPTTSEVESVAERAKCDDQGLSEEVDTSRIPSRVTRICLSTSCAESLLRLTVQTRDYDGDRYALFWSSDTGELLGEIEDNIYTEGAQGHPYFTASICFDKELWDALTLAPELPTSSLAHGSAVELMLAVAVGMSERLIDHHFQENDCIALRADAIWACRQGTRFEILPKEIVDMMASFDDPPFLAPAHWWKMSENREQNGTELALAWVNSVNPGEEKMASRRDVRKERRRRPGEGCRPSRYHHRKPAGGTGICGVFSLNAARKNNLTKDILTTTSYIHTYLLNDSIDGMSYVGNAAASPIRCDADAEFSMTLLRSAAHDKRLPKEKKIQSPSGLPTRRTAAASSAGQALDTRQLWKLVSAGELVQKTLAACWMLKPAEAGTFFVKQVWVHPERPVARAGADDFRQLRDAGQSIGGKRIPRGSSSHMSSQHTGGEREESEDGDGNQAHV</sequence>
<feature type="region of interest" description="Disordered" evidence="1">
    <location>
        <begin position="390"/>
        <end position="416"/>
    </location>
</feature>
<dbReference type="AlphaFoldDB" id="A0A4P9WI49"/>
<accession>A0A4P9WI49</accession>
<evidence type="ECO:0000313" key="2">
    <source>
        <dbReference type="EMBL" id="RKO91543.1"/>
    </source>
</evidence>
<reference evidence="3" key="1">
    <citation type="journal article" date="2018" name="Nat. Microbiol.">
        <title>Leveraging single-cell genomics to expand the fungal tree of life.</title>
        <authorList>
            <person name="Ahrendt S.R."/>
            <person name="Quandt C.A."/>
            <person name="Ciobanu D."/>
            <person name="Clum A."/>
            <person name="Salamov A."/>
            <person name="Andreopoulos B."/>
            <person name="Cheng J.F."/>
            <person name="Woyke T."/>
            <person name="Pelin A."/>
            <person name="Henrissat B."/>
            <person name="Reynolds N.K."/>
            <person name="Benny G.L."/>
            <person name="Smith M.E."/>
            <person name="James T.Y."/>
            <person name="Grigoriev I.V."/>
        </authorList>
    </citation>
    <scope>NUCLEOTIDE SEQUENCE [LARGE SCALE GENOMIC DNA]</scope>
</reference>
<dbReference type="Proteomes" id="UP000269721">
    <property type="component" value="Unassembled WGS sequence"/>
</dbReference>
<feature type="region of interest" description="Disordered" evidence="1">
    <location>
        <begin position="55"/>
        <end position="86"/>
    </location>
</feature>
<feature type="compositionally biased region" description="Polar residues" evidence="1">
    <location>
        <begin position="60"/>
        <end position="78"/>
    </location>
</feature>
<keyword evidence="3" id="KW-1185">Reference proteome</keyword>
<feature type="compositionally biased region" description="Basic and acidic residues" evidence="1">
    <location>
        <begin position="287"/>
        <end position="297"/>
    </location>
</feature>
<evidence type="ECO:0000313" key="3">
    <source>
        <dbReference type="Proteomes" id="UP000269721"/>
    </source>
</evidence>
<feature type="region of interest" description="Disordered" evidence="1">
    <location>
        <begin position="287"/>
        <end position="314"/>
    </location>
</feature>
<protein>
    <submittedName>
        <fullName evidence="2">Uncharacterized protein</fullName>
    </submittedName>
</protein>
<dbReference type="EMBL" id="KZ995020">
    <property type="protein sequence ID" value="RKO91543.1"/>
    <property type="molecule type" value="Genomic_DNA"/>
</dbReference>
<feature type="region of interest" description="Disordered" evidence="1">
    <location>
        <begin position="1"/>
        <end position="43"/>
    </location>
</feature>
<proteinExistence type="predicted"/>
<name>A0A4P9WI49_9FUNG</name>